<accession>A0AAW5CWF6</accession>
<dbReference type="Proteomes" id="UP001200089">
    <property type="component" value="Unassembled WGS sequence"/>
</dbReference>
<dbReference type="InterPro" id="IPR053139">
    <property type="entry name" value="Surface_bspA-like"/>
</dbReference>
<protein>
    <submittedName>
        <fullName evidence="1">Leucine-rich repeat domain-containing protein</fullName>
    </submittedName>
</protein>
<dbReference type="AlphaFoldDB" id="A0AAW5CWF6"/>
<proteinExistence type="predicted"/>
<dbReference type="PANTHER" id="PTHR45661:SF3">
    <property type="entry name" value="IG-LIKE DOMAIN-CONTAINING PROTEIN"/>
    <property type="match status" value="1"/>
</dbReference>
<reference evidence="1" key="1">
    <citation type="submission" date="2022-01" db="EMBL/GenBank/DDBJ databases">
        <title>Collection of gut derived symbiotic bacterial strains cultured from healthy donors.</title>
        <authorList>
            <person name="Lin H."/>
            <person name="Kohout C."/>
            <person name="Waligurski E."/>
            <person name="Pamer E.G."/>
        </authorList>
    </citation>
    <scope>NUCLEOTIDE SEQUENCE</scope>
    <source>
        <strain evidence="1">DFI.1.11</strain>
    </source>
</reference>
<dbReference type="RefSeq" id="WP_237972674.1">
    <property type="nucleotide sequence ID" value="NZ_JAKNDE010000032.1"/>
</dbReference>
<dbReference type="SUPFAM" id="SSF52058">
    <property type="entry name" value="L domain-like"/>
    <property type="match status" value="1"/>
</dbReference>
<name>A0AAW5CWF6_9FIRM</name>
<organism evidence="1 2">
    <name type="scientific">Blautia massiliensis</name>
    <name type="common">ex Durand et al. 2017</name>
    <dbReference type="NCBI Taxonomy" id="1737424"/>
    <lineage>
        <taxon>Bacteria</taxon>
        <taxon>Bacillati</taxon>
        <taxon>Bacillota</taxon>
        <taxon>Clostridia</taxon>
        <taxon>Lachnospirales</taxon>
        <taxon>Lachnospiraceae</taxon>
        <taxon>Blautia</taxon>
    </lineage>
</organism>
<gene>
    <name evidence="1" type="ORF">L0P48_16255</name>
</gene>
<dbReference type="Pfam" id="PF13306">
    <property type="entry name" value="LRR_5"/>
    <property type="match status" value="1"/>
</dbReference>
<dbReference type="EMBL" id="JAKNDE010000032">
    <property type="protein sequence ID" value="MCG5035143.1"/>
    <property type="molecule type" value="Genomic_DNA"/>
</dbReference>
<sequence length="338" mass="37500">MAKRKTGKDAELAGLEVLSNGLLVRKSDMEVVGIHRCADKNDLKHLVIPEGVKSIGGNVFSRHSEIISVNFPESLEKIGSSSFCMCNRLQTVSIPKNVKIIKAYAFQGCDHLAEVKLNEGLLVVEDYAFAGTEVAKLDLPASVRALGDNALANVNAVNIRSTDMPHNLIRAISPADPADWHGYYWKYDSFNIPMTVEISVNGRVIYLPKFVNESDIGLCECALNSGIPEMEENLFQYGKSGKPSYDTAFAMYSYLYAFGRKPSDELTAYIRRVGKKIVEYMIDSNRTQDAIRLISFNILTSNALKSLHESAVQQNRTEVAAYLMEAIKKNGKSNSMRL</sequence>
<dbReference type="InterPro" id="IPR026906">
    <property type="entry name" value="LRR_5"/>
</dbReference>
<evidence type="ECO:0000313" key="1">
    <source>
        <dbReference type="EMBL" id="MCG5035143.1"/>
    </source>
</evidence>
<dbReference type="Gene3D" id="3.80.10.10">
    <property type="entry name" value="Ribonuclease Inhibitor"/>
    <property type="match status" value="1"/>
</dbReference>
<dbReference type="InterPro" id="IPR032675">
    <property type="entry name" value="LRR_dom_sf"/>
</dbReference>
<comment type="caution">
    <text evidence="1">The sequence shown here is derived from an EMBL/GenBank/DDBJ whole genome shotgun (WGS) entry which is preliminary data.</text>
</comment>
<dbReference type="PANTHER" id="PTHR45661">
    <property type="entry name" value="SURFACE ANTIGEN"/>
    <property type="match status" value="1"/>
</dbReference>
<evidence type="ECO:0000313" key="2">
    <source>
        <dbReference type="Proteomes" id="UP001200089"/>
    </source>
</evidence>